<name>A0A495JCX3_9ACTN</name>
<evidence type="ECO:0000256" key="1">
    <source>
        <dbReference type="SAM" id="Phobius"/>
    </source>
</evidence>
<feature type="transmembrane region" description="Helical" evidence="1">
    <location>
        <begin position="12"/>
        <end position="34"/>
    </location>
</feature>
<evidence type="ECO:0000313" key="2">
    <source>
        <dbReference type="EMBL" id="RKR86581.1"/>
    </source>
</evidence>
<sequence length="60" mass="6221">MPRRNTTEEEAHAQLLSLRWVVILLAGAGTGITAGVAGEGYIAGLSVGIAVVALLHKIVR</sequence>
<accession>A0A495JCX3</accession>
<dbReference type="Proteomes" id="UP000277671">
    <property type="component" value="Unassembled WGS sequence"/>
</dbReference>
<keyword evidence="1" id="KW-0812">Transmembrane</keyword>
<protein>
    <submittedName>
        <fullName evidence="2">Uncharacterized protein</fullName>
    </submittedName>
</protein>
<proteinExistence type="predicted"/>
<evidence type="ECO:0000313" key="3">
    <source>
        <dbReference type="Proteomes" id="UP000277671"/>
    </source>
</evidence>
<dbReference type="AlphaFoldDB" id="A0A495JCX3"/>
<organism evidence="2 3">
    <name type="scientific">Micromonospora pisi</name>
    <dbReference type="NCBI Taxonomy" id="589240"/>
    <lineage>
        <taxon>Bacteria</taxon>
        <taxon>Bacillati</taxon>
        <taxon>Actinomycetota</taxon>
        <taxon>Actinomycetes</taxon>
        <taxon>Micromonosporales</taxon>
        <taxon>Micromonosporaceae</taxon>
        <taxon>Micromonospora</taxon>
    </lineage>
</organism>
<feature type="transmembrane region" description="Helical" evidence="1">
    <location>
        <begin position="40"/>
        <end position="59"/>
    </location>
</feature>
<keyword evidence="3" id="KW-1185">Reference proteome</keyword>
<keyword evidence="1" id="KW-1133">Transmembrane helix</keyword>
<dbReference type="EMBL" id="RBKT01000001">
    <property type="protein sequence ID" value="RKR86581.1"/>
    <property type="molecule type" value="Genomic_DNA"/>
</dbReference>
<reference evidence="2 3" key="1">
    <citation type="submission" date="2018-10" db="EMBL/GenBank/DDBJ databases">
        <title>Sequencing the genomes of 1000 actinobacteria strains.</title>
        <authorList>
            <person name="Klenk H.-P."/>
        </authorList>
    </citation>
    <scope>NUCLEOTIDE SEQUENCE [LARGE SCALE GENOMIC DNA]</scope>
    <source>
        <strain evidence="2 3">DSM 45175</strain>
    </source>
</reference>
<keyword evidence="1" id="KW-0472">Membrane</keyword>
<dbReference type="RefSeq" id="WP_121154697.1">
    <property type="nucleotide sequence ID" value="NZ_RBKT01000001.1"/>
</dbReference>
<comment type="caution">
    <text evidence="2">The sequence shown here is derived from an EMBL/GenBank/DDBJ whole genome shotgun (WGS) entry which is preliminary data.</text>
</comment>
<gene>
    <name evidence="2" type="ORF">BDK92_0814</name>
</gene>